<dbReference type="EMBL" id="JAWDGP010000265">
    <property type="protein sequence ID" value="KAK3802106.1"/>
    <property type="molecule type" value="Genomic_DNA"/>
</dbReference>
<gene>
    <name evidence="2" type="ORF">RRG08_049996</name>
</gene>
<accession>A0AAE1BAU9</accession>
<dbReference type="AlphaFoldDB" id="A0AAE1BAU9"/>
<dbReference type="Proteomes" id="UP001283361">
    <property type="component" value="Unassembled WGS sequence"/>
</dbReference>
<reference evidence="2" key="1">
    <citation type="journal article" date="2023" name="G3 (Bethesda)">
        <title>A reference genome for the long-term kleptoplast-retaining sea slug Elysia crispata morphotype clarki.</title>
        <authorList>
            <person name="Eastman K.E."/>
            <person name="Pendleton A.L."/>
            <person name="Shaikh M.A."/>
            <person name="Suttiyut T."/>
            <person name="Ogas R."/>
            <person name="Tomko P."/>
            <person name="Gavelis G."/>
            <person name="Widhalm J.R."/>
            <person name="Wisecaver J.H."/>
        </authorList>
    </citation>
    <scope>NUCLEOTIDE SEQUENCE</scope>
    <source>
        <strain evidence="2">ECLA1</strain>
    </source>
</reference>
<keyword evidence="3" id="KW-1185">Reference proteome</keyword>
<proteinExistence type="predicted"/>
<comment type="caution">
    <text evidence="2">The sequence shown here is derived from an EMBL/GenBank/DDBJ whole genome shotgun (WGS) entry which is preliminary data.</text>
</comment>
<protein>
    <submittedName>
        <fullName evidence="2">Uncharacterized protein</fullName>
    </submittedName>
</protein>
<feature type="region of interest" description="Disordered" evidence="1">
    <location>
        <begin position="46"/>
        <end position="66"/>
    </location>
</feature>
<sequence>MKKFEEVGRRMARYDRVTTKKKSTQLAKQEAPVAICPVTSELGQSASGTRRIDGEKGWKRGGGGGQRVVDMAVREGRVRSSVTHTMGRAPSTLRRHVTY</sequence>
<evidence type="ECO:0000256" key="1">
    <source>
        <dbReference type="SAM" id="MobiDB-lite"/>
    </source>
</evidence>
<organism evidence="2 3">
    <name type="scientific">Elysia crispata</name>
    <name type="common">lettuce slug</name>
    <dbReference type="NCBI Taxonomy" id="231223"/>
    <lineage>
        <taxon>Eukaryota</taxon>
        <taxon>Metazoa</taxon>
        <taxon>Spiralia</taxon>
        <taxon>Lophotrochozoa</taxon>
        <taxon>Mollusca</taxon>
        <taxon>Gastropoda</taxon>
        <taxon>Heterobranchia</taxon>
        <taxon>Euthyneura</taxon>
        <taxon>Panpulmonata</taxon>
        <taxon>Sacoglossa</taxon>
        <taxon>Placobranchoidea</taxon>
        <taxon>Plakobranchidae</taxon>
        <taxon>Elysia</taxon>
    </lineage>
</organism>
<feature type="region of interest" description="Disordered" evidence="1">
    <location>
        <begin position="78"/>
        <end position="99"/>
    </location>
</feature>
<evidence type="ECO:0000313" key="3">
    <source>
        <dbReference type="Proteomes" id="UP001283361"/>
    </source>
</evidence>
<name>A0AAE1BAU9_9GAST</name>
<evidence type="ECO:0000313" key="2">
    <source>
        <dbReference type="EMBL" id="KAK3802106.1"/>
    </source>
</evidence>